<comment type="caution">
    <text evidence="2">The sequence shown here is derived from an EMBL/GenBank/DDBJ whole genome shotgun (WGS) entry which is preliminary data.</text>
</comment>
<proteinExistence type="predicted"/>
<dbReference type="RefSeq" id="XP_060330689.1">
    <property type="nucleotide sequence ID" value="XM_060480215.1"/>
</dbReference>
<accession>A0AA39N5R1</accession>
<dbReference type="Proteomes" id="UP001175211">
    <property type="component" value="Unassembled WGS sequence"/>
</dbReference>
<organism evidence="2 3">
    <name type="scientific">Armillaria tabescens</name>
    <name type="common">Ringless honey mushroom</name>
    <name type="synonym">Agaricus tabescens</name>
    <dbReference type="NCBI Taxonomy" id="1929756"/>
    <lineage>
        <taxon>Eukaryota</taxon>
        <taxon>Fungi</taxon>
        <taxon>Dikarya</taxon>
        <taxon>Basidiomycota</taxon>
        <taxon>Agaricomycotina</taxon>
        <taxon>Agaricomycetes</taxon>
        <taxon>Agaricomycetidae</taxon>
        <taxon>Agaricales</taxon>
        <taxon>Marasmiineae</taxon>
        <taxon>Physalacriaceae</taxon>
        <taxon>Desarmillaria</taxon>
    </lineage>
</organism>
<reference evidence="2" key="1">
    <citation type="submission" date="2023-06" db="EMBL/GenBank/DDBJ databases">
        <authorList>
            <consortium name="Lawrence Berkeley National Laboratory"/>
            <person name="Ahrendt S."/>
            <person name="Sahu N."/>
            <person name="Indic B."/>
            <person name="Wong-Bajracharya J."/>
            <person name="Merenyi Z."/>
            <person name="Ke H.-M."/>
            <person name="Monk M."/>
            <person name="Kocsube S."/>
            <person name="Drula E."/>
            <person name="Lipzen A."/>
            <person name="Balint B."/>
            <person name="Henrissat B."/>
            <person name="Andreopoulos B."/>
            <person name="Martin F.M."/>
            <person name="Harder C.B."/>
            <person name="Rigling D."/>
            <person name="Ford K.L."/>
            <person name="Foster G.D."/>
            <person name="Pangilinan J."/>
            <person name="Papanicolaou A."/>
            <person name="Barry K."/>
            <person name="LaButti K."/>
            <person name="Viragh M."/>
            <person name="Koriabine M."/>
            <person name="Yan M."/>
            <person name="Riley R."/>
            <person name="Champramary S."/>
            <person name="Plett K.L."/>
            <person name="Tsai I.J."/>
            <person name="Slot J."/>
            <person name="Sipos G."/>
            <person name="Plett J."/>
            <person name="Nagy L.G."/>
            <person name="Grigoriev I.V."/>
        </authorList>
    </citation>
    <scope>NUCLEOTIDE SEQUENCE</scope>
    <source>
        <strain evidence="2">CCBAS 213</strain>
    </source>
</reference>
<evidence type="ECO:0000313" key="2">
    <source>
        <dbReference type="EMBL" id="KAK0458419.1"/>
    </source>
</evidence>
<dbReference type="AlphaFoldDB" id="A0AA39N5R1"/>
<feature type="compositionally biased region" description="Polar residues" evidence="1">
    <location>
        <begin position="180"/>
        <end position="195"/>
    </location>
</feature>
<dbReference type="GeneID" id="85363763"/>
<dbReference type="EMBL" id="JAUEPS010000017">
    <property type="protein sequence ID" value="KAK0458419.1"/>
    <property type="molecule type" value="Genomic_DNA"/>
</dbReference>
<protein>
    <submittedName>
        <fullName evidence="2">Uncharacterized protein</fullName>
    </submittedName>
</protein>
<keyword evidence="3" id="KW-1185">Reference proteome</keyword>
<feature type="region of interest" description="Disordered" evidence="1">
    <location>
        <begin position="159"/>
        <end position="195"/>
    </location>
</feature>
<gene>
    <name evidence="2" type="ORF">EV420DRAFT_1747955</name>
</gene>
<evidence type="ECO:0000313" key="3">
    <source>
        <dbReference type="Proteomes" id="UP001175211"/>
    </source>
</evidence>
<sequence length="238" mass="25998">MSSAVLPSRERCIHITDNIQQCQCPWFASPPLDPYVCGQCGHGIHAHVDYVSMVVNHYPPTQCAAYVQKTPLAQRCTCEAQLCDHIVADNAYRIEEPWNVLDNFPGNNDASHSVDAISFSNDVVNNIAAQFVNSDTDSLSHDANLTPITAAPTFPLSPRHAFSPYNDDDDIPLAPHMPSGSPSASHTLSGIQSDVTRPKVIPQTVTLFDTRTIPWTIPTLVGQTAVRRARVSSISIVR</sequence>
<name>A0AA39N5R1_ARMTA</name>
<evidence type="ECO:0000256" key="1">
    <source>
        <dbReference type="SAM" id="MobiDB-lite"/>
    </source>
</evidence>